<name>A6UQH5_METVS</name>
<dbReference type="PANTHER" id="PTHR21022">
    <property type="entry name" value="PREPHENATE DEHYDRATASE P PROTEIN"/>
    <property type="match status" value="1"/>
</dbReference>
<dbReference type="EMBL" id="CP000742">
    <property type="protein sequence ID" value="ABR54747.1"/>
    <property type="molecule type" value="Genomic_DNA"/>
</dbReference>
<dbReference type="GeneID" id="5325039"/>
<evidence type="ECO:0000259" key="6">
    <source>
        <dbReference type="PROSITE" id="PS51171"/>
    </source>
</evidence>
<organism evidence="8 9">
    <name type="scientific">Methanococcus vannielii (strain ATCC 35089 / DSM 1224 / JCM 13029 / OCM 148 / SB)</name>
    <dbReference type="NCBI Taxonomy" id="406327"/>
    <lineage>
        <taxon>Archaea</taxon>
        <taxon>Methanobacteriati</taxon>
        <taxon>Methanobacteriota</taxon>
        <taxon>Methanomada group</taxon>
        <taxon>Methanococci</taxon>
        <taxon>Methanococcales</taxon>
        <taxon>Methanococcaceae</taxon>
        <taxon>Methanococcus</taxon>
    </lineage>
</organism>
<feature type="domain" description="Prephenate dehydratase" evidence="6">
    <location>
        <begin position="1"/>
        <end position="175"/>
    </location>
</feature>
<dbReference type="CDD" id="cd13630">
    <property type="entry name" value="PBP2_PDT_1"/>
    <property type="match status" value="1"/>
</dbReference>
<evidence type="ECO:0000256" key="5">
    <source>
        <dbReference type="ARBA" id="ARBA00029440"/>
    </source>
</evidence>
<dbReference type="InterPro" id="IPR018528">
    <property type="entry name" value="Preph_deHydtase_CS"/>
</dbReference>
<dbReference type="Gene3D" id="3.40.190.10">
    <property type="entry name" value="Periplasmic binding protein-like II"/>
    <property type="match status" value="2"/>
</dbReference>
<evidence type="ECO:0000256" key="3">
    <source>
        <dbReference type="ARBA" id="ARBA00023222"/>
    </source>
</evidence>
<dbReference type="AlphaFoldDB" id="A6UQH5"/>
<dbReference type="PROSITE" id="PS51171">
    <property type="entry name" value="PREPHENATE_DEHYDR_3"/>
    <property type="match status" value="1"/>
</dbReference>
<evidence type="ECO:0000256" key="1">
    <source>
        <dbReference type="ARBA" id="ARBA00022605"/>
    </source>
</evidence>
<dbReference type="GO" id="GO:0004664">
    <property type="term" value="F:prephenate dehydratase activity"/>
    <property type="evidence" value="ECO:0007669"/>
    <property type="project" value="UniProtKB-EC"/>
</dbReference>
<dbReference type="GO" id="GO:0009094">
    <property type="term" value="P:L-phenylalanine biosynthetic process"/>
    <property type="evidence" value="ECO:0007669"/>
    <property type="project" value="UniProtKB-KW"/>
</dbReference>
<reference evidence="8" key="1">
    <citation type="submission" date="2007-06" db="EMBL/GenBank/DDBJ databases">
        <title>Complete sequence of Methanococcus vannielii SB.</title>
        <authorList>
            <consortium name="US DOE Joint Genome Institute"/>
            <person name="Copeland A."/>
            <person name="Lucas S."/>
            <person name="Lapidus A."/>
            <person name="Barry K."/>
            <person name="Glavina del Rio T."/>
            <person name="Dalin E."/>
            <person name="Tice H."/>
            <person name="Pitluck S."/>
            <person name="Chain P."/>
            <person name="Malfatti S."/>
            <person name="Shin M."/>
            <person name="Vergez L."/>
            <person name="Schmutz J."/>
            <person name="Larimer F."/>
            <person name="Land M."/>
            <person name="Hauser L."/>
            <person name="Kyrpides N."/>
            <person name="Anderson I."/>
            <person name="Sieprawska-Lupa M."/>
            <person name="Whitman W.B."/>
            <person name="Richardson P."/>
        </authorList>
    </citation>
    <scope>NUCLEOTIDE SEQUENCE [LARGE SCALE GENOMIC DNA]</scope>
    <source>
        <strain evidence="8">SB</strain>
    </source>
</reference>
<protein>
    <submittedName>
        <fullName evidence="8">Prephenate dehydratase</fullName>
        <ecNumber evidence="8">4.2.1.51</ecNumber>
    </submittedName>
</protein>
<dbReference type="SUPFAM" id="SSF53850">
    <property type="entry name" value="Periplasmic binding protein-like II"/>
    <property type="match status" value="1"/>
</dbReference>
<dbReference type="InterPro" id="IPR045865">
    <property type="entry name" value="ACT-like_dom_sf"/>
</dbReference>
<keyword evidence="2" id="KW-0057">Aromatic amino acid biosynthesis</keyword>
<dbReference type="Proteomes" id="UP000001107">
    <property type="component" value="Chromosome"/>
</dbReference>
<dbReference type="Gene3D" id="3.30.70.260">
    <property type="match status" value="1"/>
</dbReference>
<evidence type="ECO:0000256" key="2">
    <source>
        <dbReference type="ARBA" id="ARBA00023141"/>
    </source>
</evidence>
<keyword evidence="4 8" id="KW-0456">Lyase</keyword>
<dbReference type="SUPFAM" id="SSF55021">
    <property type="entry name" value="ACT-like"/>
    <property type="match status" value="1"/>
</dbReference>
<gene>
    <name evidence="8" type="ordered locus">Mevan_0841</name>
</gene>
<dbReference type="PROSITE" id="PS51671">
    <property type="entry name" value="ACT"/>
    <property type="match status" value="1"/>
</dbReference>
<keyword evidence="3" id="KW-0584">Phenylalanine biosynthesis</keyword>
<dbReference type="InterPro" id="IPR001086">
    <property type="entry name" value="Preph_deHydtase"/>
</dbReference>
<dbReference type="PANTHER" id="PTHR21022:SF19">
    <property type="entry name" value="PREPHENATE DEHYDRATASE-RELATED"/>
    <property type="match status" value="1"/>
</dbReference>
<dbReference type="InterPro" id="IPR002912">
    <property type="entry name" value="ACT_dom"/>
</dbReference>
<comment type="pathway">
    <text evidence="5">Amino-acid biosynthesis.</text>
</comment>
<dbReference type="KEGG" id="mvn:Mevan_0841"/>
<evidence type="ECO:0000313" key="8">
    <source>
        <dbReference type="EMBL" id="ABR54747.1"/>
    </source>
</evidence>
<keyword evidence="9" id="KW-1185">Reference proteome</keyword>
<evidence type="ECO:0000256" key="4">
    <source>
        <dbReference type="ARBA" id="ARBA00023239"/>
    </source>
</evidence>
<feature type="domain" description="ACT" evidence="7">
    <location>
        <begin position="191"/>
        <end position="268"/>
    </location>
</feature>
<dbReference type="Pfam" id="PF00800">
    <property type="entry name" value="PDT"/>
    <property type="match status" value="1"/>
</dbReference>
<dbReference type="EC" id="4.2.1.51" evidence="8"/>
<dbReference type="PROSITE" id="PS00858">
    <property type="entry name" value="PREPHENATE_DEHYDR_2"/>
    <property type="match status" value="1"/>
</dbReference>
<dbReference type="eggNOG" id="arCOG00255">
    <property type="taxonomic scope" value="Archaea"/>
</dbReference>
<proteinExistence type="predicted"/>
<accession>A6UQH5</accession>
<dbReference type="GO" id="GO:0005737">
    <property type="term" value="C:cytoplasm"/>
    <property type="evidence" value="ECO:0007669"/>
    <property type="project" value="TreeGrafter"/>
</dbReference>
<dbReference type="CDD" id="cd04905">
    <property type="entry name" value="ACT_CM-PDT"/>
    <property type="match status" value="1"/>
</dbReference>
<evidence type="ECO:0000313" key="9">
    <source>
        <dbReference type="Proteomes" id="UP000001107"/>
    </source>
</evidence>
<dbReference type="Pfam" id="PF01842">
    <property type="entry name" value="ACT"/>
    <property type="match status" value="1"/>
</dbReference>
<dbReference type="OrthoDB" id="8755at2157"/>
<dbReference type="RefSeq" id="WP_011972648.1">
    <property type="nucleotide sequence ID" value="NC_009634.1"/>
</dbReference>
<sequence length="268" mass="30787">MICCLGPKGSYSEKAAQKFSGLLNQEIIFKKSIYDVFKSLETDFELLGVVPSENSIEGSVTITQDLFLEFPVKIIGEVDIEINHSLIGYNIEKIREILSHPQALAQCGRYIYKHGWKVRPVESTAKAAKIVFEEKNEELAAIGSIENARIYGIKVLEENVQDYQNNKTRFFLICNKNMNFKTNLMPSKSTIIVELKKNRPGAFYELLEVFKYRNVNLTRIESRPSKKEIGNYVFYIDYEQDDDNLGLLTDLRKRASNVIEIGSYFVIR</sequence>
<dbReference type="HOGENOM" id="CLU_035008_0_2_2"/>
<dbReference type="NCBIfam" id="NF008865">
    <property type="entry name" value="PRK11898.1"/>
    <property type="match status" value="1"/>
</dbReference>
<keyword evidence="1" id="KW-0028">Amino-acid biosynthesis</keyword>
<evidence type="ECO:0000259" key="7">
    <source>
        <dbReference type="PROSITE" id="PS51671"/>
    </source>
</evidence>
<dbReference type="STRING" id="406327.Mevan_0841"/>